<evidence type="ECO:0000313" key="12">
    <source>
        <dbReference type="Proteomes" id="UP000823927"/>
    </source>
</evidence>
<name>A0A9D1F5T8_9FIRM</name>
<feature type="binding site" evidence="8">
    <location>
        <position position="380"/>
    </location>
    <ligand>
        <name>[4Fe-4S] cluster</name>
        <dbReference type="ChEBI" id="CHEBI:49883"/>
        <label>1</label>
    </ligand>
</feature>
<evidence type="ECO:0000313" key="11">
    <source>
        <dbReference type="EMBL" id="HIS47945.1"/>
    </source>
</evidence>
<keyword evidence="4 8" id="KW-0677">Repeat</keyword>
<evidence type="ECO:0000256" key="4">
    <source>
        <dbReference type="ARBA" id="ARBA00022737"/>
    </source>
</evidence>
<dbReference type="Pfam" id="PF13237">
    <property type="entry name" value="Fer4_10"/>
    <property type="match status" value="1"/>
</dbReference>
<dbReference type="GO" id="GO:0005886">
    <property type="term" value="C:plasma membrane"/>
    <property type="evidence" value="ECO:0007669"/>
    <property type="project" value="UniProtKB-SubCell"/>
</dbReference>
<evidence type="ECO:0000256" key="9">
    <source>
        <dbReference type="SAM" id="MobiDB-lite"/>
    </source>
</evidence>
<accession>A0A9D1F5T8</accession>
<feature type="domain" description="4Fe-4S ferredoxin-type" evidence="10">
    <location>
        <begin position="407"/>
        <end position="436"/>
    </location>
</feature>
<keyword evidence="3 8" id="KW-0479">Metal-binding</keyword>
<dbReference type="SUPFAM" id="SSF46548">
    <property type="entry name" value="alpha-helical ferredoxin"/>
    <property type="match status" value="1"/>
</dbReference>
<dbReference type="InterPro" id="IPR019554">
    <property type="entry name" value="Soluble_ligand-bd"/>
</dbReference>
<proteinExistence type="inferred from homology"/>
<dbReference type="PANTHER" id="PTHR43034">
    <property type="entry name" value="ION-TRANSLOCATING OXIDOREDUCTASE COMPLEX SUBUNIT C"/>
    <property type="match status" value="1"/>
</dbReference>
<evidence type="ECO:0000256" key="2">
    <source>
        <dbReference type="ARBA" id="ARBA00022485"/>
    </source>
</evidence>
<dbReference type="Pfam" id="PF01512">
    <property type="entry name" value="Complex1_51K"/>
    <property type="match status" value="1"/>
</dbReference>
<dbReference type="PANTHER" id="PTHR43034:SF2">
    <property type="entry name" value="ION-TRANSLOCATING OXIDOREDUCTASE COMPLEX SUBUNIT C"/>
    <property type="match status" value="1"/>
</dbReference>
<evidence type="ECO:0000256" key="6">
    <source>
        <dbReference type="ARBA" id="ARBA00023004"/>
    </source>
</evidence>
<organism evidence="11 12">
    <name type="scientific">Candidatus Scybalocola faecigallinarum</name>
    <dbReference type="NCBI Taxonomy" id="2840941"/>
    <lineage>
        <taxon>Bacteria</taxon>
        <taxon>Bacillati</taxon>
        <taxon>Bacillota</taxon>
        <taxon>Clostridia</taxon>
        <taxon>Lachnospirales</taxon>
        <taxon>Lachnospiraceae</taxon>
        <taxon>Lachnospiraceae incertae sedis</taxon>
        <taxon>Candidatus Scybalocola (ex Gilroy et al. 2021)</taxon>
    </lineage>
</organism>
<comment type="caution">
    <text evidence="11">The sequence shown here is derived from an EMBL/GenBank/DDBJ whole genome shotgun (WGS) entry which is preliminary data.</text>
</comment>
<keyword evidence="8" id="KW-1003">Cell membrane</keyword>
<feature type="binding site" evidence="8">
    <location>
        <position position="422"/>
    </location>
    <ligand>
        <name>[4Fe-4S] cluster</name>
        <dbReference type="ChEBI" id="CHEBI:49883"/>
        <label>2</label>
    </ligand>
</feature>
<feature type="binding site" evidence="8">
    <location>
        <position position="383"/>
    </location>
    <ligand>
        <name>[4Fe-4S] cluster</name>
        <dbReference type="ChEBI" id="CHEBI:49883"/>
        <label>1</label>
    </ligand>
</feature>
<reference evidence="11" key="1">
    <citation type="submission" date="2020-10" db="EMBL/GenBank/DDBJ databases">
        <authorList>
            <person name="Gilroy R."/>
        </authorList>
    </citation>
    <scope>NUCLEOTIDE SEQUENCE</scope>
    <source>
        <strain evidence="11">CHK178-757</strain>
    </source>
</reference>
<dbReference type="GO" id="GO:0046872">
    <property type="term" value="F:metal ion binding"/>
    <property type="evidence" value="ECO:0007669"/>
    <property type="project" value="UniProtKB-KW"/>
</dbReference>
<comment type="subunit">
    <text evidence="8">The complex is composed of six subunits: RnfA, RnfB, RnfC, RnfD, RnfE and RnfG.</text>
</comment>
<dbReference type="NCBIfam" id="NF003454">
    <property type="entry name" value="PRK05035.1"/>
    <property type="match status" value="1"/>
</dbReference>
<dbReference type="Pfam" id="PF13375">
    <property type="entry name" value="RnfC_N"/>
    <property type="match status" value="1"/>
</dbReference>
<dbReference type="EC" id="7.-.-.-" evidence="8"/>
<evidence type="ECO:0000256" key="8">
    <source>
        <dbReference type="HAMAP-Rule" id="MF_00461"/>
    </source>
</evidence>
<gene>
    <name evidence="11" type="primary">rsxC</name>
    <name evidence="8" type="synonym">rnfC</name>
    <name evidence="11" type="ORF">IAB46_10440</name>
</gene>
<dbReference type="PROSITE" id="PS51379">
    <property type="entry name" value="4FE4S_FER_2"/>
    <property type="match status" value="2"/>
</dbReference>
<keyword evidence="8" id="KW-1278">Translocase</keyword>
<evidence type="ECO:0000256" key="1">
    <source>
        <dbReference type="ARBA" id="ARBA00022448"/>
    </source>
</evidence>
<comment type="cofactor">
    <cofactor evidence="8">
        <name>[4Fe-4S] cluster</name>
        <dbReference type="ChEBI" id="CHEBI:49883"/>
    </cofactor>
    <text evidence="8">Binds 2 [4Fe-4S] clusters per subunit.</text>
</comment>
<evidence type="ECO:0000256" key="5">
    <source>
        <dbReference type="ARBA" id="ARBA00022982"/>
    </source>
</evidence>
<keyword evidence="7 8" id="KW-0411">Iron-sulfur</keyword>
<dbReference type="SUPFAM" id="SSF142019">
    <property type="entry name" value="Nqo1 FMN-binding domain-like"/>
    <property type="match status" value="1"/>
</dbReference>
<dbReference type="PROSITE" id="PS00198">
    <property type="entry name" value="4FE4S_FER_1"/>
    <property type="match status" value="1"/>
</dbReference>
<dbReference type="Pfam" id="PF10531">
    <property type="entry name" value="SLBB"/>
    <property type="match status" value="1"/>
</dbReference>
<dbReference type="InterPro" id="IPR017900">
    <property type="entry name" value="4Fe4S_Fe_S_CS"/>
</dbReference>
<sequence>MASNSNGLLGKLGILRSPGAPVPHRKHTSESETVDMPVPAEVSICMQQHIGAPCIPTVKAGQEVFVGQVIGDSDQYISAPIHSSVSGKVKKIDTLIMPNGAKAQTVIIETDGKQTPDPSIKPPVVNSHEDLIKAVRASGLVGLGGAGFPTHVKLSPKSRDGIDTLIINAAECEPYITADVREIIENSWDIMSGVYTVSELLGVKQALIAIEDNKPEAIKIMEDIASKDDAHGNIVKVKVLPSRYPQGAEKVLIDQCTGRQVPPGKLPADVGVVVMNVASVATLSRFLKTGMPLVSKRLTVDGSAIKEPKNVRVPIGAMVKDVIEFCGGYKETPAKLLYGGPMMGTALANDEMPVMKQNNAILAFNREEAQSLEPGPCIRCGRCVNACPMSLMPTKLEQASIHNKVEDLKKYNVNVCMECGCCSYVCPANRRLVQSIRVGKVILRNSGKQVK</sequence>
<keyword evidence="8" id="KW-0472">Membrane</keyword>
<feature type="region of interest" description="Disordered" evidence="9">
    <location>
        <begin position="1"/>
        <end position="34"/>
    </location>
</feature>
<dbReference type="GO" id="GO:0009055">
    <property type="term" value="F:electron transfer activity"/>
    <property type="evidence" value="ECO:0007669"/>
    <property type="project" value="InterPro"/>
</dbReference>
<keyword evidence="2 8" id="KW-0004">4Fe-4S</keyword>
<evidence type="ECO:0000256" key="3">
    <source>
        <dbReference type="ARBA" id="ARBA00022723"/>
    </source>
</evidence>
<dbReference type="AlphaFoldDB" id="A0A9D1F5T8"/>
<dbReference type="EMBL" id="DVIT01000037">
    <property type="protein sequence ID" value="HIS47945.1"/>
    <property type="molecule type" value="Genomic_DNA"/>
</dbReference>
<reference evidence="11" key="2">
    <citation type="journal article" date="2021" name="PeerJ">
        <title>Extensive microbial diversity within the chicken gut microbiome revealed by metagenomics and culture.</title>
        <authorList>
            <person name="Gilroy R."/>
            <person name="Ravi A."/>
            <person name="Getino M."/>
            <person name="Pursley I."/>
            <person name="Horton D.L."/>
            <person name="Alikhan N.F."/>
            <person name="Baker D."/>
            <person name="Gharbi K."/>
            <person name="Hall N."/>
            <person name="Watson M."/>
            <person name="Adriaenssens E.M."/>
            <person name="Foster-Nyarko E."/>
            <person name="Jarju S."/>
            <person name="Secka A."/>
            <person name="Antonio M."/>
            <person name="Oren A."/>
            <person name="Chaudhuri R.R."/>
            <person name="La Ragione R."/>
            <person name="Hildebrand F."/>
            <person name="Pallen M.J."/>
        </authorList>
    </citation>
    <scope>NUCLEOTIDE SEQUENCE</scope>
    <source>
        <strain evidence="11">CHK178-757</strain>
    </source>
</reference>
<dbReference type="Gene3D" id="3.30.70.20">
    <property type="match status" value="1"/>
</dbReference>
<protein>
    <recommendedName>
        <fullName evidence="8">Ion-translocating oxidoreductase complex subunit C</fullName>
        <ecNumber evidence="8">7.-.-.-</ecNumber>
    </recommendedName>
    <alternativeName>
        <fullName evidence="8">Rnf electron transport complex subunit C</fullName>
    </alternativeName>
</protein>
<dbReference type="HAMAP" id="MF_00461">
    <property type="entry name" value="RsxC_RnfC"/>
    <property type="match status" value="1"/>
</dbReference>
<dbReference type="GO" id="GO:0051539">
    <property type="term" value="F:4 iron, 4 sulfur cluster binding"/>
    <property type="evidence" value="ECO:0007669"/>
    <property type="project" value="UniProtKB-KW"/>
</dbReference>
<dbReference type="InterPro" id="IPR010208">
    <property type="entry name" value="Ion_transpt_RnfC/RsxC"/>
</dbReference>
<feature type="binding site" evidence="8">
    <location>
        <position position="377"/>
    </location>
    <ligand>
        <name>[4Fe-4S] cluster</name>
        <dbReference type="ChEBI" id="CHEBI:49883"/>
        <label>1</label>
    </ligand>
</feature>
<evidence type="ECO:0000259" key="10">
    <source>
        <dbReference type="PROSITE" id="PS51379"/>
    </source>
</evidence>
<dbReference type="InterPro" id="IPR017896">
    <property type="entry name" value="4Fe4S_Fe-S-bd"/>
</dbReference>
<keyword evidence="1 8" id="KW-0813">Transport</keyword>
<dbReference type="Proteomes" id="UP000823927">
    <property type="component" value="Unassembled WGS sequence"/>
</dbReference>
<feature type="binding site" evidence="8">
    <location>
        <position position="387"/>
    </location>
    <ligand>
        <name>[4Fe-4S] cluster</name>
        <dbReference type="ChEBI" id="CHEBI:49883"/>
        <label>2</label>
    </ligand>
</feature>
<dbReference type="NCBIfam" id="TIGR01945">
    <property type="entry name" value="rnfC"/>
    <property type="match status" value="1"/>
</dbReference>
<dbReference type="GO" id="GO:0022900">
    <property type="term" value="P:electron transport chain"/>
    <property type="evidence" value="ECO:0007669"/>
    <property type="project" value="UniProtKB-UniRule"/>
</dbReference>
<dbReference type="InterPro" id="IPR037225">
    <property type="entry name" value="Nuo51_FMN-bd_sf"/>
</dbReference>
<keyword evidence="5 8" id="KW-0249">Electron transport</keyword>
<feature type="domain" description="4Fe-4S ferredoxin-type" evidence="10">
    <location>
        <begin position="368"/>
        <end position="397"/>
    </location>
</feature>
<comment type="subcellular location">
    <subcellularLocation>
        <location evidence="8">Cell membrane</location>
        <topology evidence="8">Peripheral membrane protein</topology>
    </subcellularLocation>
</comment>
<feature type="binding site" evidence="8">
    <location>
        <position position="419"/>
    </location>
    <ligand>
        <name>[4Fe-4S] cluster</name>
        <dbReference type="ChEBI" id="CHEBI:49883"/>
        <label>2</label>
    </ligand>
</feature>
<keyword evidence="6 8" id="KW-0408">Iron</keyword>
<feature type="binding site" evidence="8">
    <location>
        <position position="426"/>
    </location>
    <ligand>
        <name>[4Fe-4S] cluster</name>
        <dbReference type="ChEBI" id="CHEBI:49883"/>
        <label>1</label>
    </ligand>
</feature>
<dbReference type="Gene3D" id="3.40.50.11540">
    <property type="entry name" value="NADH-ubiquinone oxidoreductase 51kDa subunit"/>
    <property type="match status" value="1"/>
</dbReference>
<feature type="binding site" evidence="8">
    <location>
        <position position="416"/>
    </location>
    <ligand>
        <name>[4Fe-4S] cluster</name>
        <dbReference type="ChEBI" id="CHEBI:49883"/>
        <label>2</label>
    </ligand>
</feature>
<comment type="similarity">
    <text evidence="8">Belongs to the 4Fe4S bacterial-type ferredoxin family. RnfC subfamily.</text>
</comment>
<evidence type="ECO:0000256" key="7">
    <source>
        <dbReference type="ARBA" id="ARBA00023014"/>
    </source>
</evidence>
<dbReference type="InterPro" id="IPR026902">
    <property type="entry name" value="RnfC_N"/>
</dbReference>
<comment type="function">
    <text evidence="8">Part of a membrane-bound complex that couples electron transfer with translocation of ions across the membrane.</text>
</comment>
<dbReference type="InterPro" id="IPR011538">
    <property type="entry name" value="Nuo51_FMN-bd"/>
</dbReference>